<sequence length="416" mass="43596">MFRRPRIRTLTVAVALVVVAAAAPGATLAGGSTASASTVEAGVLSVDTTGPGAATEADDVFYVWADEPTTFEVTVGDYLNVSETYYADYDVRITENVDYGYHSLRDDSLAHAAVTLGELQTTEAAVRMDAGELEPGRYSLNASMYEASAGTSPLLDNQSFEIHVMTKGGDLDEDGYSNQNEVTGQTDFLDPDTDDDELPDGFEVHQFGSDPTDPDTDGDGVRDDEEVRADTDYTMPDTDEDGLSDPSEIGNDSSPNAPDTDLDGLADPIERDLGTDPTVSDTDGDGLSDLTEYQETATDPLDPDTDDDGLRDGIEVQRFGTDPLDPDTDGDGIQDGQEVLRGTDPTSPTDESVATASAEDGTGTTAADAGTATETIAETNTDGDANAAVAVSLLAGTVTTAWLFASPVAYALPTML</sequence>
<feature type="compositionally biased region" description="Acidic residues" evidence="5">
    <location>
        <begin position="212"/>
        <end position="227"/>
    </location>
</feature>
<name>A0A6B0SV99_9EURY</name>
<dbReference type="AlphaFoldDB" id="A0A6B0SV99"/>
<evidence type="ECO:0000256" key="3">
    <source>
        <dbReference type="ARBA" id="ARBA00022729"/>
    </source>
</evidence>
<evidence type="ECO:0000313" key="7">
    <source>
        <dbReference type="Proteomes" id="UP000471521"/>
    </source>
</evidence>
<protein>
    <submittedName>
        <fullName evidence="6">Uncharacterized protein</fullName>
    </submittedName>
</protein>
<organism evidence="6 7">
    <name type="scientific">Halobacterium bonnevillei</name>
    <dbReference type="NCBI Taxonomy" id="2692200"/>
    <lineage>
        <taxon>Archaea</taxon>
        <taxon>Methanobacteriati</taxon>
        <taxon>Methanobacteriota</taxon>
        <taxon>Stenosarchaea group</taxon>
        <taxon>Halobacteria</taxon>
        <taxon>Halobacteriales</taxon>
        <taxon>Halobacteriaceae</taxon>
        <taxon>Halobacterium</taxon>
    </lineage>
</organism>
<comment type="subcellular location">
    <subcellularLocation>
        <location evidence="1">Secreted</location>
    </subcellularLocation>
</comment>
<evidence type="ECO:0000256" key="1">
    <source>
        <dbReference type="ARBA" id="ARBA00004613"/>
    </source>
</evidence>
<accession>A0A6B0SV99</accession>
<keyword evidence="3" id="KW-0732">Signal</keyword>
<comment type="caution">
    <text evidence="6">The sequence shown here is derived from an EMBL/GenBank/DDBJ whole genome shotgun (WGS) entry which is preliminary data.</text>
</comment>
<evidence type="ECO:0000313" key="6">
    <source>
        <dbReference type="EMBL" id="MXR21439.1"/>
    </source>
</evidence>
<dbReference type="InterPro" id="IPR053180">
    <property type="entry name" value="Ca-binding_acidic-repeat"/>
</dbReference>
<feature type="region of interest" description="Disordered" evidence="5">
    <location>
        <begin position="168"/>
        <end position="371"/>
    </location>
</feature>
<evidence type="ECO:0000256" key="5">
    <source>
        <dbReference type="SAM" id="MobiDB-lite"/>
    </source>
</evidence>
<dbReference type="PANTHER" id="PTHR37467:SF1">
    <property type="entry name" value="EXPORTED CALCIUM-BINDING GLYCOPROTEIN"/>
    <property type="match status" value="1"/>
</dbReference>
<dbReference type="Proteomes" id="UP000471521">
    <property type="component" value="Unassembled WGS sequence"/>
</dbReference>
<dbReference type="OrthoDB" id="253253at2157"/>
<keyword evidence="4" id="KW-0106">Calcium</keyword>
<gene>
    <name evidence="6" type="ORF">GRX66_12785</name>
</gene>
<dbReference type="RefSeq" id="WP_159526912.1">
    <property type="nucleotide sequence ID" value="NZ_WUUU01000112.1"/>
</dbReference>
<dbReference type="EMBL" id="WUUU01000112">
    <property type="protein sequence ID" value="MXR21439.1"/>
    <property type="molecule type" value="Genomic_DNA"/>
</dbReference>
<keyword evidence="7" id="KW-1185">Reference proteome</keyword>
<dbReference type="InterPro" id="IPR059100">
    <property type="entry name" value="TSP3_bac"/>
</dbReference>
<feature type="compositionally biased region" description="Low complexity" evidence="5">
    <location>
        <begin position="354"/>
        <end position="371"/>
    </location>
</feature>
<evidence type="ECO:0000256" key="4">
    <source>
        <dbReference type="ARBA" id="ARBA00022837"/>
    </source>
</evidence>
<dbReference type="Pfam" id="PF18884">
    <property type="entry name" value="TSP3_bac"/>
    <property type="match status" value="7"/>
</dbReference>
<keyword evidence="2" id="KW-0964">Secreted</keyword>
<reference evidence="6 7" key="1">
    <citation type="submission" date="2019-12" db="EMBL/GenBank/DDBJ databases">
        <title>Isolation and characterization of three novel carbon monoxide-oxidizing members of Halobacteria from salione crusts and soils.</title>
        <authorList>
            <person name="Myers M.R."/>
            <person name="King G.M."/>
        </authorList>
    </citation>
    <scope>NUCLEOTIDE SEQUENCE [LARGE SCALE GENOMIC DNA]</scope>
    <source>
        <strain evidence="6 7">PCN9</strain>
    </source>
</reference>
<feature type="compositionally biased region" description="Polar residues" evidence="5">
    <location>
        <begin position="176"/>
        <end position="185"/>
    </location>
</feature>
<proteinExistence type="predicted"/>
<evidence type="ECO:0000256" key="2">
    <source>
        <dbReference type="ARBA" id="ARBA00022525"/>
    </source>
</evidence>
<feature type="compositionally biased region" description="Acidic residues" evidence="5">
    <location>
        <begin position="189"/>
        <end position="200"/>
    </location>
</feature>
<dbReference type="PANTHER" id="PTHR37467">
    <property type="entry name" value="EXPORTED CALCIUM-BINDING GLYCOPROTEIN-RELATED"/>
    <property type="match status" value="1"/>
</dbReference>